<dbReference type="InterPro" id="IPR008932">
    <property type="entry name" value="Ribosomal_bL12_oligo"/>
</dbReference>
<reference evidence="7" key="2">
    <citation type="submission" date="2021-01" db="EMBL/GenBank/DDBJ databases">
        <authorList>
            <person name="Hahn C.R."/>
            <person name="Youssef N.H."/>
            <person name="Elshahed M."/>
        </authorList>
    </citation>
    <scope>NUCLEOTIDE SEQUENCE</scope>
    <source>
        <strain evidence="7">Zod_Metabat.24</strain>
    </source>
</reference>
<dbReference type="Pfam" id="PF00542">
    <property type="entry name" value="Ribosomal_L12"/>
    <property type="match status" value="1"/>
</dbReference>
<dbReference type="InterPro" id="IPR013823">
    <property type="entry name" value="Ribosomal_bL12_C"/>
</dbReference>
<dbReference type="InterPro" id="IPR036235">
    <property type="entry name" value="Ribosomal_bL12_oligo_N_sf"/>
</dbReference>
<dbReference type="InterPro" id="IPR014719">
    <property type="entry name" value="Ribosomal_bL12_C/ClpS-like"/>
</dbReference>
<feature type="domain" description="Large ribosomal subunit protein bL12 oligomerization" evidence="6">
    <location>
        <begin position="3"/>
        <end position="48"/>
    </location>
</feature>
<evidence type="ECO:0000256" key="1">
    <source>
        <dbReference type="ARBA" id="ARBA00007197"/>
    </source>
</evidence>
<accession>A0A9D8K8T6</accession>
<comment type="subunit">
    <text evidence="4">Homodimer. Part of the ribosomal stalk of the 50S ribosomal subunit. Forms a multimeric L10(L12)X complex, where L10 forms an elongated spine to which 2 to 4 L12 dimers bind in a sequential fashion. Binds GTP-bound translation factors.</text>
</comment>
<dbReference type="Proteomes" id="UP000809273">
    <property type="component" value="Unassembled WGS sequence"/>
</dbReference>
<proteinExistence type="inferred from homology"/>
<dbReference type="NCBIfam" id="TIGR00855">
    <property type="entry name" value="L12"/>
    <property type="match status" value="1"/>
</dbReference>
<dbReference type="Gene3D" id="3.30.1390.10">
    <property type="match status" value="1"/>
</dbReference>
<dbReference type="GO" id="GO:0003729">
    <property type="term" value="F:mRNA binding"/>
    <property type="evidence" value="ECO:0007669"/>
    <property type="project" value="TreeGrafter"/>
</dbReference>
<comment type="function">
    <text evidence="4">Forms part of the ribosomal stalk which helps the ribosome interact with GTP-bound translation factors. Is thus essential for accurate translation.</text>
</comment>
<dbReference type="Pfam" id="PF16320">
    <property type="entry name" value="Ribosomal_L12_N"/>
    <property type="match status" value="1"/>
</dbReference>
<keyword evidence="2 4" id="KW-0689">Ribosomal protein</keyword>
<dbReference type="PANTHER" id="PTHR45987:SF4">
    <property type="entry name" value="LARGE RIBOSOMAL SUBUNIT PROTEIN BL12M"/>
    <property type="match status" value="1"/>
</dbReference>
<sequence length="125" mass="13367">MSKDDVIQFIESMTVLELSEFIGELEERFGVSAQAPVAIAAMPASGGGDAAAAEEKTEFDVVLTDVGEKKIQVIKVVREFTTLGLKEAKELVESAPKPIKEGVSKESAEEMVKKLAEVGAKAELK</sequence>
<dbReference type="FunFam" id="3.30.1390.10:FF:000001">
    <property type="entry name" value="50S ribosomal protein L7/L12"/>
    <property type="match status" value="1"/>
</dbReference>
<name>A0A9D8K8T6_9DELT</name>
<evidence type="ECO:0000313" key="7">
    <source>
        <dbReference type="EMBL" id="MBN1571626.1"/>
    </source>
</evidence>
<feature type="domain" description="Large ribosomal subunit protein bL12 C-terminal" evidence="5">
    <location>
        <begin position="59"/>
        <end position="125"/>
    </location>
</feature>
<comment type="caution">
    <text evidence="7">The sequence shown here is derived from an EMBL/GenBank/DDBJ whole genome shotgun (WGS) entry which is preliminary data.</text>
</comment>
<keyword evidence="3 4" id="KW-0687">Ribonucleoprotein</keyword>
<evidence type="ECO:0000256" key="2">
    <source>
        <dbReference type="ARBA" id="ARBA00022980"/>
    </source>
</evidence>
<evidence type="ECO:0000256" key="3">
    <source>
        <dbReference type="ARBA" id="ARBA00023274"/>
    </source>
</evidence>
<gene>
    <name evidence="4 7" type="primary">rplL</name>
    <name evidence="7" type="ORF">JW984_00340</name>
</gene>
<dbReference type="GO" id="GO:0022625">
    <property type="term" value="C:cytosolic large ribosomal subunit"/>
    <property type="evidence" value="ECO:0007669"/>
    <property type="project" value="TreeGrafter"/>
</dbReference>
<dbReference type="GO" id="GO:0003735">
    <property type="term" value="F:structural constituent of ribosome"/>
    <property type="evidence" value="ECO:0007669"/>
    <property type="project" value="InterPro"/>
</dbReference>
<reference evidence="7" key="1">
    <citation type="journal article" date="2021" name="Environ. Microbiol.">
        <title>Genomic characterization of three novel Desulfobacterota classes expand the metabolic and phylogenetic diversity of the phylum.</title>
        <authorList>
            <person name="Murphy C.L."/>
            <person name="Biggerstaff J."/>
            <person name="Eichhorn A."/>
            <person name="Ewing E."/>
            <person name="Shahan R."/>
            <person name="Soriano D."/>
            <person name="Stewart S."/>
            <person name="VanMol K."/>
            <person name="Walker R."/>
            <person name="Walters P."/>
            <person name="Elshahed M.S."/>
            <person name="Youssef N.H."/>
        </authorList>
    </citation>
    <scope>NUCLEOTIDE SEQUENCE</scope>
    <source>
        <strain evidence="7">Zod_Metabat.24</strain>
    </source>
</reference>
<dbReference type="EMBL" id="JAFGIX010000002">
    <property type="protein sequence ID" value="MBN1571626.1"/>
    <property type="molecule type" value="Genomic_DNA"/>
</dbReference>
<dbReference type="AlphaFoldDB" id="A0A9D8K8T6"/>
<organism evidence="7 8">
    <name type="scientific">Candidatus Zymogenus saltonus</name>
    <dbReference type="NCBI Taxonomy" id="2844893"/>
    <lineage>
        <taxon>Bacteria</taxon>
        <taxon>Deltaproteobacteria</taxon>
        <taxon>Candidatus Zymogenia</taxon>
        <taxon>Candidatus Zymogeniales</taxon>
        <taxon>Candidatus Zymogenaceae</taxon>
        <taxon>Candidatus Zymogenus</taxon>
    </lineage>
</organism>
<evidence type="ECO:0000256" key="4">
    <source>
        <dbReference type="HAMAP-Rule" id="MF_00368"/>
    </source>
</evidence>
<dbReference type="Gene3D" id="1.20.5.710">
    <property type="entry name" value="Single helix bin"/>
    <property type="match status" value="1"/>
</dbReference>
<dbReference type="GO" id="GO:0006412">
    <property type="term" value="P:translation"/>
    <property type="evidence" value="ECO:0007669"/>
    <property type="project" value="UniProtKB-UniRule"/>
</dbReference>
<dbReference type="CDD" id="cd00387">
    <property type="entry name" value="Ribosomal_L7_L12"/>
    <property type="match status" value="1"/>
</dbReference>
<dbReference type="SUPFAM" id="SSF48300">
    <property type="entry name" value="Ribosomal protein L7/12, oligomerisation (N-terminal) domain"/>
    <property type="match status" value="1"/>
</dbReference>
<dbReference type="InterPro" id="IPR000206">
    <property type="entry name" value="Ribosomal_bL12"/>
</dbReference>
<evidence type="ECO:0000313" key="8">
    <source>
        <dbReference type="Proteomes" id="UP000809273"/>
    </source>
</evidence>
<protein>
    <recommendedName>
        <fullName evidence="4">Large ribosomal subunit protein bL12</fullName>
    </recommendedName>
</protein>
<dbReference type="PANTHER" id="PTHR45987">
    <property type="entry name" value="39S RIBOSOMAL PROTEIN L12"/>
    <property type="match status" value="1"/>
</dbReference>
<dbReference type="HAMAP" id="MF_00368">
    <property type="entry name" value="Ribosomal_bL12"/>
    <property type="match status" value="1"/>
</dbReference>
<dbReference type="SUPFAM" id="SSF54736">
    <property type="entry name" value="ClpS-like"/>
    <property type="match status" value="1"/>
</dbReference>
<comment type="similarity">
    <text evidence="1 4">Belongs to the bacterial ribosomal protein bL12 family.</text>
</comment>
<evidence type="ECO:0000259" key="6">
    <source>
        <dbReference type="Pfam" id="PF16320"/>
    </source>
</evidence>
<evidence type="ECO:0000259" key="5">
    <source>
        <dbReference type="Pfam" id="PF00542"/>
    </source>
</evidence>